<evidence type="ECO:0000313" key="3">
    <source>
        <dbReference type="Proteomes" id="UP000789572"/>
    </source>
</evidence>
<sequence length="60" mass="6564">MSNGLNGDGSACRRGESSQLQAVISADPESEVEEGRLERLVGKGKIEKKGRKSELKEYKK</sequence>
<gene>
    <name evidence="2" type="ORF">POCULU_LOCUS3805</name>
</gene>
<evidence type="ECO:0000256" key="1">
    <source>
        <dbReference type="SAM" id="MobiDB-lite"/>
    </source>
</evidence>
<feature type="region of interest" description="Disordered" evidence="1">
    <location>
        <begin position="1"/>
        <end position="36"/>
    </location>
</feature>
<dbReference type="Proteomes" id="UP000789572">
    <property type="component" value="Unassembled WGS sequence"/>
</dbReference>
<reference evidence="2" key="1">
    <citation type="submission" date="2021-06" db="EMBL/GenBank/DDBJ databases">
        <authorList>
            <person name="Kallberg Y."/>
            <person name="Tangrot J."/>
            <person name="Rosling A."/>
        </authorList>
    </citation>
    <scope>NUCLEOTIDE SEQUENCE</scope>
    <source>
        <strain evidence="2">IA702</strain>
    </source>
</reference>
<dbReference type="EMBL" id="CAJVPJ010000449">
    <property type="protein sequence ID" value="CAG8525691.1"/>
    <property type="molecule type" value="Genomic_DNA"/>
</dbReference>
<organism evidence="2 3">
    <name type="scientific">Paraglomus occultum</name>
    <dbReference type="NCBI Taxonomy" id="144539"/>
    <lineage>
        <taxon>Eukaryota</taxon>
        <taxon>Fungi</taxon>
        <taxon>Fungi incertae sedis</taxon>
        <taxon>Mucoromycota</taxon>
        <taxon>Glomeromycotina</taxon>
        <taxon>Glomeromycetes</taxon>
        <taxon>Paraglomerales</taxon>
        <taxon>Paraglomeraceae</taxon>
        <taxon>Paraglomus</taxon>
    </lineage>
</organism>
<dbReference type="AlphaFoldDB" id="A0A9N9ACV8"/>
<evidence type="ECO:0000313" key="2">
    <source>
        <dbReference type="EMBL" id="CAG8525691.1"/>
    </source>
</evidence>
<protein>
    <submittedName>
        <fullName evidence="2">2988_t:CDS:1</fullName>
    </submittedName>
</protein>
<proteinExistence type="predicted"/>
<keyword evidence="3" id="KW-1185">Reference proteome</keyword>
<accession>A0A9N9ACV8</accession>
<name>A0A9N9ACV8_9GLOM</name>
<comment type="caution">
    <text evidence="2">The sequence shown here is derived from an EMBL/GenBank/DDBJ whole genome shotgun (WGS) entry which is preliminary data.</text>
</comment>